<dbReference type="GO" id="GO:0004386">
    <property type="term" value="F:helicase activity"/>
    <property type="evidence" value="ECO:0007669"/>
    <property type="project" value="UniProtKB-KW"/>
</dbReference>
<dbReference type="EC" id="5.6.2.4" evidence="7"/>
<keyword evidence="5" id="KW-0413">Isomerase</keyword>
<comment type="catalytic activity">
    <reaction evidence="6">
        <text>Couples ATP hydrolysis with the unwinding of duplex DNA by translocating in the 3'-5' direction.</text>
        <dbReference type="EC" id="5.6.2.4"/>
    </reaction>
</comment>
<feature type="compositionally biased region" description="Basic and acidic residues" evidence="10">
    <location>
        <begin position="121"/>
        <end position="136"/>
    </location>
</feature>
<evidence type="ECO:0000313" key="12">
    <source>
        <dbReference type="EMBL" id="MBE9191427.1"/>
    </source>
</evidence>
<dbReference type="InterPro" id="IPR014016">
    <property type="entry name" value="UvrD-like_ATP-bd"/>
</dbReference>
<evidence type="ECO:0000256" key="7">
    <source>
        <dbReference type="ARBA" id="ARBA00034808"/>
    </source>
</evidence>
<evidence type="ECO:0000313" key="13">
    <source>
        <dbReference type="Proteomes" id="UP000651156"/>
    </source>
</evidence>
<dbReference type="PROSITE" id="PS51198">
    <property type="entry name" value="UVRD_HELICASE_ATP_BIND"/>
    <property type="match status" value="1"/>
</dbReference>
<evidence type="ECO:0000256" key="4">
    <source>
        <dbReference type="ARBA" id="ARBA00022840"/>
    </source>
</evidence>
<evidence type="ECO:0000256" key="8">
    <source>
        <dbReference type="ARBA" id="ARBA00048988"/>
    </source>
</evidence>
<organism evidence="12 13">
    <name type="scientific">Gloeocapsopsis crepidinum LEGE 06123</name>
    <dbReference type="NCBI Taxonomy" id="588587"/>
    <lineage>
        <taxon>Bacteria</taxon>
        <taxon>Bacillati</taxon>
        <taxon>Cyanobacteriota</taxon>
        <taxon>Cyanophyceae</taxon>
        <taxon>Oscillatoriophycideae</taxon>
        <taxon>Chroococcales</taxon>
        <taxon>Chroococcaceae</taxon>
        <taxon>Gloeocapsopsis</taxon>
    </lineage>
</organism>
<keyword evidence="3 9" id="KW-0347">Helicase</keyword>
<dbReference type="Pfam" id="PF00580">
    <property type="entry name" value="UvrD-helicase"/>
    <property type="match status" value="1"/>
</dbReference>
<evidence type="ECO:0000259" key="11">
    <source>
        <dbReference type="PROSITE" id="PS51198"/>
    </source>
</evidence>
<dbReference type="InterPro" id="IPR014017">
    <property type="entry name" value="DNA_helicase_UvrD-like_C"/>
</dbReference>
<evidence type="ECO:0000256" key="10">
    <source>
        <dbReference type="SAM" id="MobiDB-lite"/>
    </source>
</evidence>
<keyword evidence="2 9" id="KW-0378">Hydrolase</keyword>
<keyword evidence="1 9" id="KW-0547">Nucleotide-binding</keyword>
<feature type="domain" description="UvrD-like helicase ATP-binding" evidence="11">
    <location>
        <begin position="7"/>
        <end position="300"/>
    </location>
</feature>
<dbReference type="PANTHER" id="PTHR11070">
    <property type="entry name" value="UVRD / RECB / PCRA DNA HELICASE FAMILY MEMBER"/>
    <property type="match status" value="1"/>
</dbReference>
<comment type="caution">
    <text evidence="12">The sequence shown here is derived from an EMBL/GenBank/DDBJ whole genome shotgun (WGS) entry which is preliminary data.</text>
</comment>
<dbReference type="InterPro" id="IPR000212">
    <property type="entry name" value="DNA_helicase_UvrD/REP"/>
</dbReference>
<name>A0ABR9USZ8_9CHRO</name>
<dbReference type="InterPro" id="IPR027417">
    <property type="entry name" value="P-loop_NTPase"/>
</dbReference>
<dbReference type="Gene3D" id="3.40.50.300">
    <property type="entry name" value="P-loop containing nucleotide triphosphate hydrolases"/>
    <property type="match status" value="2"/>
</dbReference>
<evidence type="ECO:0000256" key="6">
    <source>
        <dbReference type="ARBA" id="ARBA00034617"/>
    </source>
</evidence>
<dbReference type="PANTHER" id="PTHR11070:SF2">
    <property type="entry name" value="ATP-DEPENDENT DNA HELICASE SRS2"/>
    <property type="match status" value="1"/>
</dbReference>
<comment type="catalytic activity">
    <reaction evidence="8">
        <text>ATP + H2O = ADP + phosphate + H(+)</text>
        <dbReference type="Rhea" id="RHEA:13065"/>
        <dbReference type="ChEBI" id="CHEBI:15377"/>
        <dbReference type="ChEBI" id="CHEBI:15378"/>
        <dbReference type="ChEBI" id="CHEBI:30616"/>
        <dbReference type="ChEBI" id="CHEBI:43474"/>
        <dbReference type="ChEBI" id="CHEBI:456216"/>
        <dbReference type="EC" id="5.6.2.4"/>
    </reaction>
</comment>
<dbReference type="Proteomes" id="UP000651156">
    <property type="component" value="Unassembled WGS sequence"/>
</dbReference>
<dbReference type="EMBL" id="JADEWN010000032">
    <property type="protein sequence ID" value="MBE9191427.1"/>
    <property type="molecule type" value="Genomic_DNA"/>
</dbReference>
<proteinExistence type="predicted"/>
<evidence type="ECO:0000256" key="2">
    <source>
        <dbReference type="ARBA" id="ARBA00022801"/>
    </source>
</evidence>
<sequence>MKDFEPSHYQTAIFNWIQSGRGNAVVQAVAGSGKTTTLVQAASLLRSENAVFLAFNKHVATELQKRLGKTMAAKTIHSIGYNCLRSHLGKLEVQEDKYRDLVKPFADEIGRNLQHEHYRQMEQWRREKAQKPKLPEPPEPPDASRVAKQLQTLAHFVRVTLTLVTDRAAVEQTCQHFDCLEDVFTLDLLHQPLIELLRDGKREAENHFTVDYDDMLWLPNEWNLSPRKCEWIFVDESQDLSPAQLELVLKLRGRGGRILFVGDEKQAIYGFAGASSDSIKQIIKRTKAITLPLSICYRCPKKHIELAKKIVSAIEPKPDAPEGIVEDIAYKHLHNSVKEGDLIISRRTAPAVKLCIELIAKRIPARVRGRDIGKSLTAIVKEIAKRKDFDFTRFGKLLEEYKAVKIAKLRQRKASESQIDSLSDRVAGVQICYEAYECQTVEQLCDEIEQLFSDQRSSVVLSTVHRAKGLENERVFILRPEDLPLLWQNQQSWELEQEYNLKYVALTRAKAVLYFVNEHEGEEDSTQSEVTELPRILDPGYVYVPRILEDAFDEIDF</sequence>
<gene>
    <name evidence="12" type="ORF">IQ230_13935</name>
</gene>
<evidence type="ECO:0000256" key="3">
    <source>
        <dbReference type="ARBA" id="ARBA00022806"/>
    </source>
</evidence>
<accession>A0ABR9USZ8</accession>
<keyword evidence="13" id="KW-1185">Reference proteome</keyword>
<dbReference type="Pfam" id="PF13361">
    <property type="entry name" value="UvrD_C"/>
    <property type="match status" value="1"/>
</dbReference>
<feature type="region of interest" description="Disordered" evidence="10">
    <location>
        <begin position="121"/>
        <end position="143"/>
    </location>
</feature>
<keyword evidence="4 9" id="KW-0067">ATP-binding</keyword>
<evidence type="ECO:0000256" key="9">
    <source>
        <dbReference type="PROSITE-ProRule" id="PRU00560"/>
    </source>
</evidence>
<feature type="binding site" evidence="9">
    <location>
        <begin position="28"/>
        <end position="35"/>
    </location>
    <ligand>
        <name>ATP</name>
        <dbReference type="ChEBI" id="CHEBI:30616"/>
    </ligand>
</feature>
<reference evidence="12 13" key="1">
    <citation type="submission" date="2020-10" db="EMBL/GenBank/DDBJ databases">
        <authorList>
            <person name="Castelo-Branco R."/>
            <person name="Eusebio N."/>
            <person name="Adriana R."/>
            <person name="Vieira A."/>
            <person name="Brugerolle De Fraissinette N."/>
            <person name="Rezende De Castro R."/>
            <person name="Schneider M.P."/>
            <person name="Vasconcelos V."/>
            <person name="Leao P.N."/>
        </authorList>
    </citation>
    <scope>NUCLEOTIDE SEQUENCE [LARGE SCALE GENOMIC DNA]</scope>
    <source>
        <strain evidence="12 13">LEGE 06123</strain>
    </source>
</reference>
<dbReference type="SUPFAM" id="SSF52540">
    <property type="entry name" value="P-loop containing nucleoside triphosphate hydrolases"/>
    <property type="match status" value="1"/>
</dbReference>
<protein>
    <recommendedName>
        <fullName evidence="7">DNA 3'-5' helicase</fullName>
        <ecNumber evidence="7">5.6.2.4</ecNumber>
    </recommendedName>
</protein>
<dbReference type="RefSeq" id="WP_193932569.1">
    <property type="nucleotide sequence ID" value="NZ_CAWPMZ010000062.1"/>
</dbReference>
<evidence type="ECO:0000256" key="1">
    <source>
        <dbReference type="ARBA" id="ARBA00022741"/>
    </source>
</evidence>
<evidence type="ECO:0000256" key="5">
    <source>
        <dbReference type="ARBA" id="ARBA00023235"/>
    </source>
</evidence>